<keyword evidence="7" id="KW-1185">Reference proteome</keyword>
<evidence type="ECO:0000256" key="1">
    <source>
        <dbReference type="ARBA" id="ARBA00006442"/>
    </source>
</evidence>
<dbReference type="AlphaFoldDB" id="A0A9P4GGK8"/>
<dbReference type="PANTHER" id="PTHR43735:SF3">
    <property type="entry name" value="FERROPTOSIS SUPPRESSOR PROTEIN 1"/>
    <property type="match status" value="1"/>
</dbReference>
<comment type="similarity">
    <text evidence="1">Belongs to the FAD-dependent oxidoreductase family.</text>
</comment>
<keyword evidence="4" id="KW-0560">Oxidoreductase</keyword>
<dbReference type="GO" id="GO:0005737">
    <property type="term" value="C:cytoplasm"/>
    <property type="evidence" value="ECO:0007669"/>
    <property type="project" value="TreeGrafter"/>
</dbReference>
<evidence type="ECO:0000256" key="4">
    <source>
        <dbReference type="ARBA" id="ARBA00023002"/>
    </source>
</evidence>
<keyword evidence="3" id="KW-0274">FAD</keyword>
<dbReference type="EMBL" id="ML976616">
    <property type="protein sequence ID" value="KAF1845718.1"/>
    <property type="molecule type" value="Genomic_DNA"/>
</dbReference>
<name>A0A9P4GGK8_9PLEO</name>
<dbReference type="InterPro" id="IPR023753">
    <property type="entry name" value="FAD/NAD-binding_dom"/>
</dbReference>
<dbReference type="GO" id="GO:0004174">
    <property type="term" value="F:electron-transferring-flavoprotein dehydrogenase activity"/>
    <property type="evidence" value="ECO:0007669"/>
    <property type="project" value="TreeGrafter"/>
</dbReference>
<accession>A0A9P4GGK8</accession>
<dbReference type="PRINTS" id="PR00368">
    <property type="entry name" value="FADPNR"/>
</dbReference>
<dbReference type="GeneID" id="63845997"/>
<evidence type="ECO:0000313" key="6">
    <source>
        <dbReference type="EMBL" id="KAF1845718.1"/>
    </source>
</evidence>
<dbReference type="SUPFAM" id="SSF51905">
    <property type="entry name" value="FAD/NAD(P)-binding domain"/>
    <property type="match status" value="2"/>
</dbReference>
<evidence type="ECO:0000259" key="5">
    <source>
        <dbReference type="Pfam" id="PF07992"/>
    </source>
</evidence>
<comment type="caution">
    <text evidence="6">The sequence shown here is derived from an EMBL/GenBank/DDBJ whole genome shotgun (WGS) entry which is preliminary data.</text>
</comment>
<sequence>MKNIVILGGSYAGVSTAHRILKNAAKVGSLKITLVSPNTHFYWNFASPRGMLPGQFTDEELFLPIATGFGKYSADEFAFITGSAESFDAEEKTVVVVGESGKTTLEYDMLIIATGTSTKERSPLKGVGSTKETKELLHEFQGKIEQAKTIVVAGAGVTGVEVAGELGFEYGLQKRIILVAAEPTVLPESPTSVSKLTTQALHNMHVELKLETKVIGSTQMPNGGQELQLSTGKTLTTDMYIPTFGLIPNSSFIPARFLNAHGFAAVDTHLQLKGTTDVWALGDVCDVEYCQYVSCDRQSTYVAKSIVAILGGKMTAPYKAMTSRFMGLQIGKKAGTGFYGNLRIPSFLVIWLRKTLFIERFGPLVDGSSF</sequence>
<reference evidence="6" key="1">
    <citation type="submission" date="2020-01" db="EMBL/GenBank/DDBJ databases">
        <authorList>
            <consortium name="DOE Joint Genome Institute"/>
            <person name="Haridas S."/>
            <person name="Albert R."/>
            <person name="Binder M."/>
            <person name="Bloem J."/>
            <person name="Labutti K."/>
            <person name="Salamov A."/>
            <person name="Andreopoulos B."/>
            <person name="Baker S.E."/>
            <person name="Barry K."/>
            <person name="Bills G."/>
            <person name="Bluhm B.H."/>
            <person name="Cannon C."/>
            <person name="Castanera R."/>
            <person name="Culley D.E."/>
            <person name="Daum C."/>
            <person name="Ezra D."/>
            <person name="Gonzalez J.B."/>
            <person name="Henrissat B."/>
            <person name="Kuo A."/>
            <person name="Liang C."/>
            <person name="Lipzen A."/>
            <person name="Lutzoni F."/>
            <person name="Magnuson J."/>
            <person name="Mondo S."/>
            <person name="Nolan M."/>
            <person name="Ohm R."/>
            <person name="Pangilinan J."/>
            <person name="Park H.-J."/>
            <person name="Ramirez L."/>
            <person name="Alfaro M."/>
            <person name="Sun H."/>
            <person name="Tritt A."/>
            <person name="Yoshinaga Y."/>
            <person name="Zwiers L.-H."/>
            <person name="Turgeon B.G."/>
            <person name="Goodwin S.B."/>
            <person name="Spatafora J.W."/>
            <person name="Crous P.W."/>
            <person name="Grigoriev I.V."/>
        </authorList>
    </citation>
    <scope>NUCLEOTIDE SEQUENCE</scope>
    <source>
        <strain evidence="6">CBS 394.84</strain>
    </source>
</reference>
<dbReference type="Pfam" id="PF07992">
    <property type="entry name" value="Pyr_redox_2"/>
    <property type="match status" value="1"/>
</dbReference>
<evidence type="ECO:0000256" key="2">
    <source>
        <dbReference type="ARBA" id="ARBA00022630"/>
    </source>
</evidence>
<dbReference type="InterPro" id="IPR036188">
    <property type="entry name" value="FAD/NAD-bd_sf"/>
</dbReference>
<evidence type="ECO:0000313" key="7">
    <source>
        <dbReference type="Proteomes" id="UP000800039"/>
    </source>
</evidence>
<organism evidence="6 7">
    <name type="scientific">Cucurbitaria berberidis CBS 394.84</name>
    <dbReference type="NCBI Taxonomy" id="1168544"/>
    <lineage>
        <taxon>Eukaryota</taxon>
        <taxon>Fungi</taxon>
        <taxon>Dikarya</taxon>
        <taxon>Ascomycota</taxon>
        <taxon>Pezizomycotina</taxon>
        <taxon>Dothideomycetes</taxon>
        <taxon>Pleosporomycetidae</taxon>
        <taxon>Pleosporales</taxon>
        <taxon>Pleosporineae</taxon>
        <taxon>Cucurbitariaceae</taxon>
        <taxon>Cucurbitaria</taxon>
    </lineage>
</organism>
<proteinExistence type="inferred from homology"/>
<dbReference type="RefSeq" id="XP_040788281.1">
    <property type="nucleotide sequence ID" value="XM_040928745.1"/>
</dbReference>
<gene>
    <name evidence="6" type="ORF">K460DRAFT_284558</name>
</gene>
<evidence type="ECO:0000256" key="3">
    <source>
        <dbReference type="ARBA" id="ARBA00022827"/>
    </source>
</evidence>
<dbReference type="PRINTS" id="PR00469">
    <property type="entry name" value="PNDRDTASEII"/>
</dbReference>
<dbReference type="PANTHER" id="PTHR43735">
    <property type="entry name" value="APOPTOSIS-INDUCING FACTOR 1"/>
    <property type="match status" value="1"/>
</dbReference>
<feature type="domain" description="FAD/NAD(P)-binding" evidence="5">
    <location>
        <begin position="3"/>
        <end position="288"/>
    </location>
</feature>
<protein>
    <submittedName>
        <fullName evidence="6">FAD/NAD(P)-binding domain-containing protein</fullName>
    </submittedName>
</protein>
<keyword evidence="2" id="KW-0285">Flavoprotein</keyword>
<dbReference type="GO" id="GO:0050660">
    <property type="term" value="F:flavin adenine dinucleotide binding"/>
    <property type="evidence" value="ECO:0007669"/>
    <property type="project" value="TreeGrafter"/>
</dbReference>
<dbReference type="Gene3D" id="3.50.50.100">
    <property type="match status" value="1"/>
</dbReference>
<dbReference type="Proteomes" id="UP000800039">
    <property type="component" value="Unassembled WGS sequence"/>
</dbReference>
<dbReference type="OrthoDB" id="202203at2759"/>